<evidence type="ECO:0000313" key="3">
    <source>
        <dbReference type="Proteomes" id="UP000812961"/>
    </source>
</evidence>
<protein>
    <submittedName>
        <fullName evidence="2">SMI1/KNR4 family protein</fullName>
    </submittedName>
</protein>
<dbReference type="Pfam" id="PF09346">
    <property type="entry name" value="SMI1_KNR4"/>
    <property type="match status" value="1"/>
</dbReference>
<dbReference type="Proteomes" id="UP000812961">
    <property type="component" value="Unassembled WGS sequence"/>
</dbReference>
<organism evidence="2 3">
    <name type="scientific">Chitinophaga rhizophila</name>
    <dbReference type="NCBI Taxonomy" id="2866212"/>
    <lineage>
        <taxon>Bacteria</taxon>
        <taxon>Pseudomonadati</taxon>
        <taxon>Bacteroidota</taxon>
        <taxon>Chitinophagia</taxon>
        <taxon>Chitinophagales</taxon>
        <taxon>Chitinophagaceae</taxon>
        <taxon>Chitinophaga</taxon>
    </lineage>
</organism>
<accession>A0ABS7GLQ7</accession>
<evidence type="ECO:0000313" key="2">
    <source>
        <dbReference type="EMBL" id="MBW8687749.1"/>
    </source>
</evidence>
<dbReference type="EMBL" id="JAICCF010000005">
    <property type="protein sequence ID" value="MBW8687749.1"/>
    <property type="molecule type" value="Genomic_DNA"/>
</dbReference>
<dbReference type="SMART" id="SM00860">
    <property type="entry name" value="SMI1_KNR4"/>
    <property type="match status" value="1"/>
</dbReference>
<reference evidence="2 3" key="1">
    <citation type="submission" date="2021-08" db="EMBL/GenBank/DDBJ databases">
        <title>The genome sequence of Chitinophaga sp. B61.</title>
        <authorList>
            <person name="Zhang X."/>
        </authorList>
    </citation>
    <scope>NUCLEOTIDE SEQUENCE [LARGE SCALE GENOMIC DNA]</scope>
    <source>
        <strain evidence="2 3">B61</strain>
    </source>
</reference>
<feature type="domain" description="Knr4/Smi1-like" evidence="1">
    <location>
        <begin position="23"/>
        <end position="142"/>
    </location>
</feature>
<dbReference type="InterPro" id="IPR018958">
    <property type="entry name" value="Knr4/Smi1-like_dom"/>
</dbReference>
<proteinExistence type="predicted"/>
<dbReference type="InterPro" id="IPR037883">
    <property type="entry name" value="Knr4/Smi1-like_sf"/>
</dbReference>
<evidence type="ECO:0000259" key="1">
    <source>
        <dbReference type="SMART" id="SM00860"/>
    </source>
</evidence>
<dbReference type="RefSeq" id="WP_220253071.1">
    <property type="nucleotide sequence ID" value="NZ_JAICCF010000005.1"/>
</dbReference>
<dbReference type="Gene3D" id="3.40.1580.10">
    <property type="entry name" value="SMI1/KNR4-like"/>
    <property type="match status" value="1"/>
</dbReference>
<sequence length="159" mass="18775">MHTDYKYLGFLKEYVDYYGFKRACTPEDVDKIEQRLGVRFPLCYRELYLILGVFGAFAFRSVMDFVYDEYEEMWAFSKEITSADGHSFLEDKNVFVFAAWGVTSVCWFFKLDEGDDPPVYMYESPADSYVKVLDNLSEFIKLEDWYLAYLTDRAAKRNG</sequence>
<comment type="caution">
    <text evidence="2">The sequence shown here is derived from an EMBL/GenBank/DDBJ whole genome shotgun (WGS) entry which is preliminary data.</text>
</comment>
<dbReference type="SUPFAM" id="SSF160631">
    <property type="entry name" value="SMI1/KNR4-like"/>
    <property type="match status" value="1"/>
</dbReference>
<keyword evidence="3" id="KW-1185">Reference proteome</keyword>
<gene>
    <name evidence="2" type="ORF">K1Y79_25650</name>
</gene>
<name>A0ABS7GLQ7_9BACT</name>